<dbReference type="Proteomes" id="UP001163321">
    <property type="component" value="Chromosome 4"/>
</dbReference>
<organism evidence="1 2">
    <name type="scientific">Peronosclerospora sorghi</name>
    <dbReference type="NCBI Taxonomy" id="230839"/>
    <lineage>
        <taxon>Eukaryota</taxon>
        <taxon>Sar</taxon>
        <taxon>Stramenopiles</taxon>
        <taxon>Oomycota</taxon>
        <taxon>Peronosporomycetes</taxon>
        <taxon>Peronosporales</taxon>
        <taxon>Peronosporaceae</taxon>
        <taxon>Peronosclerospora</taxon>
    </lineage>
</organism>
<dbReference type="EMBL" id="CM047583">
    <property type="protein sequence ID" value="KAI9912542.1"/>
    <property type="molecule type" value="Genomic_DNA"/>
</dbReference>
<keyword evidence="2" id="KW-1185">Reference proteome</keyword>
<protein>
    <submittedName>
        <fullName evidence="1">Uncharacterized protein</fullName>
    </submittedName>
</protein>
<proteinExistence type="predicted"/>
<evidence type="ECO:0000313" key="2">
    <source>
        <dbReference type="Proteomes" id="UP001163321"/>
    </source>
</evidence>
<accession>A0ACC0W1Y5</accession>
<sequence length="316" mass="35676">MTVICSALLRTVSMVPVLMVASIVSLEYFVFVTEYWLPKFQRSEGFFVLIRILEMILFNSVVGCMLFAYYKVVLTDPGYVTPSVLQRIQDAIQNAMEEGGKKNPPMINSCYRCNRLKPFRAHHCSFCNRCVLKMGTCGKVIYRVHYLSSRLCADHHCPWVANCIGEGNYKYFFQFVVYAFLALSMCVRALAEPFRAAVFSGNAPRGGANFSVMAVVGFVLGGALAISLLGFIVVHSYLLFHGSTTIECQQYGRAFPYNLGWQKNFKDVFGETTTDWLLPTTPTEQERYVLHPAELEHLTADRCFGDLSDQEDDSLL</sequence>
<evidence type="ECO:0000313" key="1">
    <source>
        <dbReference type="EMBL" id="KAI9912542.1"/>
    </source>
</evidence>
<gene>
    <name evidence="1" type="ORF">PsorP6_005430</name>
</gene>
<reference evidence="1 2" key="1">
    <citation type="journal article" date="2022" name="bioRxiv">
        <title>The genome of the oomycete Peronosclerospora sorghi, a cosmopolitan pathogen of maize and sorghum, is inflated with dispersed pseudogenes.</title>
        <authorList>
            <person name="Fletcher K."/>
            <person name="Martin F."/>
            <person name="Isakeit T."/>
            <person name="Cavanaugh K."/>
            <person name="Magill C."/>
            <person name="Michelmore R."/>
        </authorList>
    </citation>
    <scope>NUCLEOTIDE SEQUENCE [LARGE SCALE GENOMIC DNA]</scope>
    <source>
        <strain evidence="1">P6</strain>
    </source>
</reference>
<comment type="caution">
    <text evidence="1">The sequence shown here is derived from an EMBL/GenBank/DDBJ whole genome shotgun (WGS) entry which is preliminary data.</text>
</comment>
<name>A0ACC0W1Y5_9STRA</name>